<name>A0A1N6MQT9_9GAMM</name>
<dbReference type="EMBL" id="FTLG01000014">
    <property type="protein sequence ID" value="SIP71207.1"/>
    <property type="molecule type" value="Genomic_DNA"/>
</dbReference>
<sequence length="51" mass="6067">MRPQSHFGSDLINKNNKPYNKKTKLTIKQPVKSTARERTQNKHKKILTYKK</sequence>
<dbReference type="Proteomes" id="UP000196435">
    <property type="component" value="Unassembled WGS sequence"/>
</dbReference>
<gene>
    <name evidence="2" type="ORF">XIS1_1100003</name>
</gene>
<evidence type="ECO:0000256" key="1">
    <source>
        <dbReference type="SAM" id="MobiDB-lite"/>
    </source>
</evidence>
<accession>A0A1N6MQT9</accession>
<reference evidence="3" key="1">
    <citation type="submission" date="2016-12" db="EMBL/GenBank/DDBJ databases">
        <authorList>
            <person name="Gaudriault S."/>
        </authorList>
    </citation>
    <scope>NUCLEOTIDE SEQUENCE [LARGE SCALE GENOMIC DNA]</scope>
    <source>
        <strain evidence="3">HGB1681 (deposited as PTA-6826 in the American Type Culture Collection)</strain>
    </source>
</reference>
<evidence type="ECO:0000313" key="3">
    <source>
        <dbReference type="Proteomes" id="UP000196435"/>
    </source>
</evidence>
<feature type="region of interest" description="Disordered" evidence="1">
    <location>
        <begin position="1"/>
        <end position="51"/>
    </location>
</feature>
<protein>
    <submittedName>
        <fullName evidence="2">Uncharacterized protein</fullName>
    </submittedName>
</protein>
<dbReference type="AlphaFoldDB" id="A0A1N6MQT9"/>
<feature type="compositionally biased region" description="Basic residues" evidence="1">
    <location>
        <begin position="41"/>
        <end position="51"/>
    </location>
</feature>
<proteinExistence type="predicted"/>
<organism evidence="2 3">
    <name type="scientific">Xenorhabdus innexi</name>
    <dbReference type="NCBI Taxonomy" id="290109"/>
    <lineage>
        <taxon>Bacteria</taxon>
        <taxon>Pseudomonadati</taxon>
        <taxon>Pseudomonadota</taxon>
        <taxon>Gammaproteobacteria</taxon>
        <taxon>Enterobacterales</taxon>
        <taxon>Morganellaceae</taxon>
        <taxon>Xenorhabdus</taxon>
    </lineage>
</organism>
<evidence type="ECO:0000313" key="2">
    <source>
        <dbReference type="EMBL" id="SIP71207.1"/>
    </source>
</evidence>